<keyword evidence="3" id="KW-0238">DNA-binding</keyword>
<dbReference type="Proteomes" id="UP000502415">
    <property type="component" value="Chromosome"/>
</dbReference>
<dbReference type="EMBL" id="CP051685">
    <property type="protein sequence ID" value="QJE00081.1"/>
    <property type="molecule type" value="Genomic_DNA"/>
</dbReference>
<proteinExistence type="inferred from homology"/>
<dbReference type="PROSITE" id="PS50931">
    <property type="entry name" value="HTH_LYSR"/>
    <property type="match status" value="1"/>
</dbReference>
<evidence type="ECO:0000256" key="1">
    <source>
        <dbReference type="ARBA" id="ARBA00009437"/>
    </source>
</evidence>
<evidence type="ECO:0000256" key="2">
    <source>
        <dbReference type="ARBA" id="ARBA00023015"/>
    </source>
</evidence>
<feature type="domain" description="HTH lysR-type" evidence="5">
    <location>
        <begin position="1"/>
        <end position="58"/>
    </location>
</feature>
<dbReference type="InterPro" id="IPR000847">
    <property type="entry name" value="LysR_HTH_N"/>
</dbReference>
<evidence type="ECO:0000313" key="7">
    <source>
        <dbReference type="Proteomes" id="UP000502415"/>
    </source>
</evidence>
<dbReference type="AlphaFoldDB" id="A0A7Z2VVP0"/>
<dbReference type="InterPro" id="IPR036388">
    <property type="entry name" value="WH-like_DNA-bd_sf"/>
</dbReference>
<dbReference type="PANTHER" id="PTHR30427">
    <property type="entry name" value="TRANSCRIPTIONAL ACTIVATOR PROTEIN LYSR"/>
    <property type="match status" value="1"/>
</dbReference>
<keyword evidence="4" id="KW-0804">Transcription</keyword>
<organism evidence="6 7">
    <name type="scientific">Massilia forsythiae</name>
    <dbReference type="NCBI Taxonomy" id="2728020"/>
    <lineage>
        <taxon>Bacteria</taxon>
        <taxon>Pseudomonadati</taxon>
        <taxon>Pseudomonadota</taxon>
        <taxon>Betaproteobacteria</taxon>
        <taxon>Burkholderiales</taxon>
        <taxon>Oxalobacteraceae</taxon>
        <taxon>Telluria group</taxon>
        <taxon>Massilia</taxon>
    </lineage>
</organism>
<dbReference type="InterPro" id="IPR005119">
    <property type="entry name" value="LysR_subst-bd"/>
</dbReference>
<evidence type="ECO:0000256" key="4">
    <source>
        <dbReference type="ARBA" id="ARBA00023163"/>
    </source>
</evidence>
<dbReference type="KEGG" id="mfy:HH212_08600"/>
<reference evidence="6 7" key="1">
    <citation type="submission" date="2020-04" db="EMBL/GenBank/DDBJ databases">
        <title>Genome sequencing of novel species.</title>
        <authorList>
            <person name="Heo J."/>
            <person name="Kim S.-J."/>
            <person name="Kim J.-S."/>
            <person name="Hong S.-B."/>
            <person name="Kwon S.-W."/>
        </authorList>
    </citation>
    <scope>NUCLEOTIDE SEQUENCE [LARGE SCALE GENOMIC DNA]</scope>
    <source>
        <strain evidence="6 7">GN2-R2</strain>
    </source>
</reference>
<dbReference type="SUPFAM" id="SSF53850">
    <property type="entry name" value="Periplasmic binding protein-like II"/>
    <property type="match status" value="1"/>
</dbReference>
<dbReference type="Gene3D" id="1.10.10.10">
    <property type="entry name" value="Winged helix-like DNA-binding domain superfamily/Winged helix DNA-binding domain"/>
    <property type="match status" value="1"/>
</dbReference>
<evidence type="ECO:0000313" key="6">
    <source>
        <dbReference type="EMBL" id="QJE00081.1"/>
    </source>
</evidence>
<gene>
    <name evidence="6" type="ORF">HH212_08600</name>
</gene>
<dbReference type="PRINTS" id="PR00039">
    <property type="entry name" value="HTHLYSR"/>
</dbReference>
<dbReference type="InterPro" id="IPR036390">
    <property type="entry name" value="WH_DNA-bd_sf"/>
</dbReference>
<accession>A0A7Z2VVP0</accession>
<evidence type="ECO:0000259" key="5">
    <source>
        <dbReference type="PROSITE" id="PS50931"/>
    </source>
</evidence>
<dbReference type="GO" id="GO:0009089">
    <property type="term" value="P:lysine biosynthetic process via diaminopimelate"/>
    <property type="evidence" value="ECO:0007669"/>
    <property type="project" value="TreeGrafter"/>
</dbReference>
<sequence>MRLRHIEVFHAIMQVGTISGAAQVLHISQPAVTKVLQHAELQLGMPLFERVRGKLYPKPEAHRLFAETEKLHRDLQGIRRLAASLKSRAGETVRLVSTPTLAISVLPAALTLWRRDFAETRCELATFHTTEIVNALRLGEADLALSLQDPRHPGIEAEPIAQGALTVMAPAGTWSAEECRTPLSAAELGGQFAGELIGLADGDPLGETVVAACEAQDVHPVFHTVVQTYQIARSLVEAGAGSAVLDPFTAASAAPDKVQCRPWAPAIPVQLYLLSASHAPLSHGARELANCIGAVARGLLEGCR</sequence>
<name>A0A7Z2VVP0_9BURK</name>
<dbReference type="RefSeq" id="WP_170202114.1">
    <property type="nucleotide sequence ID" value="NZ_CP051685.1"/>
</dbReference>
<keyword evidence="7" id="KW-1185">Reference proteome</keyword>
<dbReference type="GO" id="GO:0010628">
    <property type="term" value="P:positive regulation of gene expression"/>
    <property type="evidence" value="ECO:0007669"/>
    <property type="project" value="TreeGrafter"/>
</dbReference>
<dbReference type="GO" id="GO:0003700">
    <property type="term" value="F:DNA-binding transcription factor activity"/>
    <property type="evidence" value="ECO:0007669"/>
    <property type="project" value="InterPro"/>
</dbReference>
<protein>
    <submittedName>
        <fullName evidence="6">LysR family transcriptional regulator</fullName>
    </submittedName>
</protein>
<evidence type="ECO:0000256" key="3">
    <source>
        <dbReference type="ARBA" id="ARBA00023125"/>
    </source>
</evidence>
<dbReference type="Pfam" id="PF03466">
    <property type="entry name" value="LysR_substrate"/>
    <property type="match status" value="1"/>
</dbReference>
<dbReference type="PANTHER" id="PTHR30427:SF1">
    <property type="entry name" value="TRANSCRIPTIONAL ACTIVATOR PROTEIN LYSR"/>
    <property type="match status" value="1"/>
</dbReference>
<dbReference type="GO" id="GO:0043565">
    <property type="term" value="F:sequence-specific DNA binding"/>
    <property type="evidence" value="ECO:0007669"/>
    <property type="project" value="TreeGrafter"/>
</dbReference>
<dbReference type="Pfam" id="PF00126">
    <property type="entry name" value="HTH_1"/>
    <property type="match status" value="1"/>
</dbReference>
<comment type="similarity">
    <text evidence="1">Belongs to the LysR transcriptional regulatory family.</text>
</comment>
<keyword evidence="2" id="KW-0805">Transcription regulation</keyword>
<dbReference type="Gene3D" id="3.40.190.10">
    <property type="entry name" value="Periplasmic binding protein-like II"/>
    <property type="match status" value="2"/>
</dbReference>
<dbReference type="SUPFAM" id="SSF46785">
    <property type="entry name" value="Winged helix' DNA-binding domain"/>
    <property type="match status" value="1"/>
</dbReference>